<sequence>MGSSLKPLKSCLLLKRDGFCRIILEAVASKAASNLKQIRKFVRATFLFSQFQIDKIEEKEGEHLSFLLENRFLVEQIKTQSPKFKKLDLEDQLVLSKPTLTLSKTQRKRKKDLLSNLWLDRRKMSSTKTKHYFSTQFGNATFFSGLNPSEAISIKKELDLARKGLVLKGNLHLCYLVTPIQYVSIEPDWAFFYQIFNSLSPIFAKTANRLGISEFYLSRCAYNPPSYQCMSPEAISHRRFFLALMLSEIINEKSLSEISARFGAERGQLQALQNSAAAMAATLALFCERLRWPVMASLLAHFCERINFGVQGELLPLLQIPHVKAFRARALFDSGFTTIEAVAEASKAQIKEAISRYQCFSAPDSKEGLLKERIERRTTELIQKEANALISQRLENMQGEFEETTELEKLDEQLQNHRMRETGKDFEMEEIDSIFDY</sequence>
<organism evidence="4 5">
    <name type="scientific">Bonamia ostreae</name>
    <dbReference type="NCBI Taxonomy" id="126728"/>
    <lineage>
        <taxon>Eukaryota</taxon>
        <taxon>Sar</taxon>
        <taxon>Rhizaria</taxon>
        <taxon>Endomyxa</taxon>
        <taxon>Ascetosporea</taxon>
        <taxon>Haplosporida</taxon>
        <taxon>Bonamia</taxon>
    </lineage>
</organism>
<dbReference type="InterPro" id="IPR057220">
    <property type="entry name" value="DUF7898"/>
</dbReference>
<dbReference type="InterPro" id="IPR048960">
    <property type="entry name" value="POLQ-like_helical"/>
</dbReference>
<name>A0ABV2AHH6_9EUKA</name>
<dbReference type="Pfam" id="PF21099">
    <property type="entry name" value="POLQ_helical"/>
    <property type="match status" value="1"/>
</dbReference>
<evidence type="ECO:0000259" key="1">
    <source>
        <dbReference type="Pfam" id="PF20470"/>
    </source>
</evidence>
<dbReference type="EMBL" id="JBDODL010000205">
    <property type="protein sequence ID" value="MES1919126.1"/>
    <property type="molecule type" value="Genomic_DNA"/>
</dbReference>
<feature type="domain" description="DNA polymerase theta-like helix-turn-helix" evidence="1">
    <location>
        <begin position="3"/>
        <end position="73"/>
    </location>
</feature>
<dbReference type="Proteomes" id="UP001439008">
    <property type="component" value="Unassembled WGS sequence"/>
</dbReference>
<dbReference type="InterPro" id="IPR002298">
    <property type="entry name" value="DNA_polymerase_A"/>
</dbReference>
<evidence type="ECO:0000259" key="3">
    <source>
        <dbReference type="Pfam" id="PF25453"/>
    </source>
</evidence>
<dbReference type="SUPFAM" id="SSF158702">
    <property type="entry name" value="Sec63 N-terminal domain-like"/>
    <property type="match status" value="1"/>
</dbReference>
<feature type="domain" description="DUF7898" evidence="3">
    <location>
        <begin position="313"/>
        <end position="388"/>
    </location>
</feature>
<dbReference type="Pfam" id="PF20470">
    <property type="entry name" value="HTH_61"/>
    <property type="match status" value="1"/>
</dbReference>
<accession>A0ABV2AHH6</accession>
<evidence type="ECO:0000313" key="4">
    <source>
        <dbReference type="EMBL" id="MES1919126.1"/>
    </source>
</evidence>
<evidence type="ECO:0000313" key="5">
    <source>
        <dbReference type="Proteomes" id="UP001439008"/>
    </source>
</evidence>
<dbReference type="InterPro" id="IPR046931">
    <property type="entry name" value="HTH_61"/>
</dbReference>
<proteinExistence type="predicted"/>
<dbReference type="Pfam" id="PF25453">
    <property type="entry name" value="DUF7898"/>
    <property type="match status" value="1"/>
</dbReference>
<protein>
    <submittedName>
        <fullName evidence="4">Uncharacterized protein</fullName>
    </submittedName>
</protein>
<comment type="caution">
    <text evidence="4">The sequence shown here is derived from an EMBL/GenBank/DDBJ whole genome shotgun (WGS) entry which is preliminary data.</text>
</comment>
<dbReference type="Gene3D" id="1.10.3380.20">
    <property type="match status" value="1"/>
</dbReference>
<gene>
    <name evidence="4" type="ORF">MHBO_000991</name>
</gene>
<feature type="domain" description="POLQ-like helical" evidence="2">
    <location>
        <begin position="148"/>
        <end position="306"/>
    </location>
</feature>
<keyword evidence="5" id="KW-1185">Reference proteome</keyword>
<reference evidence="4 5" key="1">
    <citation type="journal article" date="2024" name="BMC Biol.">
        <title>Comparative genomics of Ascetosporea gives new insight into the evolutionary basis for animal parasitism in Rhizaria.</title>
        <authorList>
            <person name="Hiltunen Thoren M."/>
            <person name="Onut-Brannstrom I."/>
            <person name="Alfjorden A."/>
            <person name="Peckova H."/>
            <person name="Swords F."/>
            <person name="Hooper C."/>
            <person name="Holzer A.S."/>
            <person name="Bass D."/>
            <person name="Burki F."/>
        </authorList>
    </citation>
    <scope>NUCLEOTIDE SEQUENCE [LARGE SCALE GENOMIC DNA]</scope>
    <source>
        <strain evidence="4">20-A016</strain>
    </source>
</reference>
<evidence type="ECO:0000259" key="2">
    <source>
        <dbReference type="Pfam" id="PF21099"/>
    </source>
</evidence>
<dbReference type="PANTHER" id="PTHR10133">
    <property type="entry name" value="DNA POLYMERASE I"/>
    <property type="match status" value="1"/>
</dbReference>
<dbReference type="PANTHER" id="PTHR10133:SF62">
    <property type="entry name" value="DNA POLYMERASE THETA"/>
    <property type="match status" value="1"/>
</dbReference>